<dbReference type="GO" id="GO:0007019">
    <property type="term" value="P:microtubule depolymerization"/>
    <property type="evidence" value="ECO:0007669"/>
    <property type="project" value="TreeGrafter"/>
</dbReference>
<evidence type="ECO:0000313" key="12">
    <source>
        <dbReference type="EMBL" id="EGR33274.1"/>
    </source>
</evidence>
<keyword evidence="7" id="KW-0206">Cytoskeleton</keyword>
<evidence type="ECO:0000256" key="3">
    <source>
        <dbReference type="ARBA" id="ARBA00022701"/>
    </source>
</evidence>
<dbReference type="GeneID" id="14909440"/>
<feature type="binding site" evidence="9">
    <location>
        <begin position="221"/>
        <end position="228"/>
    </location>
    <ligand>
        <name>ATP</name>
        <dbReference type="ChEBI" id="CHEBI:30616"/>
    </ligand>
</feature>
<dbReference type="PANTHER" id="PTHR47971">
    <property type="entry name" value="KINESIN-RELATED PROTEIN 6"/>
    <property type="match status" value="1"/>
</dbReference>
<keyword evidence="3 10" id="KW-0493">Microtubule</keyword>
<dbReference type="RefSeq" id="XP_004037260.1">
    <property type="nucleotide sequence ID" value="XM_004037212.1"/>
</dbReference>
<dbReference type="InterPro" id="IPR019821">
    <property type="entry name" value="Kinesin_motor_CS"/>
</dbReference>
<comment type="subcellular location">
    <subcellularLocation>
        <location evidence="1">Cytoplasm</location>
        <location evidence="1">Cytoskeleton</location>
    </subcellularLocation>
</comment>
<feature type="domain" description="Kinesin motor" evidence="11">
    <location>
        <begin position="130"/>
        <end position="449"/>
    </location>
</feature>
<dbReference type="OrthoDB" id="3176171at2759"/>
<dbReference type="SMART" id="SM00129">
    <property type="entry name" value="KISc"/>
    <property type="match status" value="1"/>
</dbReference>
<evidence type="ECO:0000256" key="9">
    <source>
        <dbReference type="PROSITE-ProRule" id="PRU00283"/>
    </source>
</evidence>
<dbReference type="InterPro" id="IPR027640">
    <property type="entry name" value="Kinesin-like_fam"/>
</dbReference>
<dbReference type="InterPro" id="IPR001752">
    <property type="entry name" value="Kinesin_motor_dom"/>
</dbReference>
<dbReference type="InParanoid" id="G0QNE1"/>
<dbReference type="InterPro" id="IPR027417">
    <property type="entry name" value="P-loop_NTPase"/>
</dbReference>
<dbReference type="STRING" id="857967.G0QNE1"/>
<dbReference type="GO" id="GO:0008017">
    <property type="term" value="F:microtubule binding"/>
    <property type="evidence" value="ECO:0007669"/>
    <property type="project" value="InterPro"/>
</dbReference>
<proteinExistence type="inferred from homology"/>
<protein>
    <recommendedName>
        <fullName evidence="10">Kinesin-like protein</fullName>
    </recommendedName>
</protein>
<dbReference type="OMA" id="WRANNAR"/>
<accession>G0QNE1</accession>
<evidence type="ECO:0000256" key="8">
    <source>
        <dbReference type="ARBA" id="ARBA00061030"/>
    </source>
</evidence>
<dbReference type="GO" id="GO:0005874">
    <property type="term" value="C:microtubule"/>
    <property type="evidence" value="ECO:0007669"/>
    <property type="project" value="UniProtKB-KW"/>
</dbReference>
<sequence>MQLNSLTDQEVINSLKQKALPVYGTHQERLERLKKANVDKLVDLSLIDEKPQQKKVQKISSTVEKILQMESKREERRQKMEEAKRDKEGKILENQVLGKNVDVDFQQLIKSNIFKQNQNQQQHIPSYNFKLCVCVRKRPIFQKEEQNGEIDSVSVLNPQIRVLAPKYKVDGITKYVEKYNFQFDNVFNENEDTQLIYQYSLKPLLDHILDENWVITCFAYGQTGSGKTYTMKGTQDLFVKDLFIQSQRKGYQQKFFLSFFEIYGGKCLDLLNNKQNLIILEDKQGQVQIQNLTEKQVFSAEEMLEQIILANNERTTFATQANDSSSRSHAVCKIIIKDQKDLKQGQLILVDLAGSERAQDCQSNDKIRRMEGSEINKSLLALKECIRTMDKGGAHVPFRGSKLTMVLRDSFQGKNNKSKIIMIACISPCSSSTDHTINTLRYADRLKETKSNNTGSNYNIHSSLDKNLEIQNYQGSFTCK</sequence>
<evidence type="ECO:0000256" key="10">
    <source>
        <dbReference type="RuleBase" id="RU000394"/>
    </source>
</evidence>
<comment type="similarity">
    <text evidence="8">Belongs to the TRAFAC class myosin-kinesin ATPase superfamily. Kinesin family. KIN-13 subfamily.</text>
</comment>
<evidence type="ECO:0000256" key="5">
    <source>
        <dbReference type="ARBA" id="ARBA00022840"/>
    </source>
</evidence>
<feature type="non-terminal residue" evidence="12">
    <location>
        <position position="480"/>
    </location>
</feature>
<keyword evidence="2" id="KW-0963">Cytoplasm</keyword>
<dbReference type="AlphaFoldDB" id="G0QNE1"/>
<dbReference type="PANTHER" id="PTHR47971:SF8">
    <property type="entry name" value="KINESIN-LIKE PROTEIN"/>
    <property type="match status" value="1"/>
</dbReference>
<keyword evidence="13" id="KW-1185">Reference proteome</keyword>
<dbReference type="Proteomes" id="UP000008983">
    <property type="component" value="Unassembled WGS sequence"/>
</dbReference>
<dbReference type="GO" id="GO:0005524">
    <property type="term" value="F:ATP binding"/>
    <property type="evidence" value="ECO:0007669"/>
    <property type="project" value="UniProtKB-UniRule"/>
</dbReference>
<dbReference type="GO" id="GO:0007018">
    <property type="term" value="P:microtubule-based movement"/>
    <property type="evidence" value="ECO:0007669"/>
    <property type="project" value="InterPro"/>
</dbReference>
<dbReference type="SUPFAM" id="SSF52540">
    <property type="entry name" value="P-loop containing nucleoside triphosphate hydrolases"/>
    <property type="match status" value="1"/>
</dbReference>
<dbReference type="PROSITE" id="PS50067">
    <property type="entry name" value="KINESIN_MOTOR_2"/>
    <property type="match status" value="1"/>
</dbReference>
<keyword evidence="4 9" id="KW-0547">Nucleotide-binding</keyword>
<evidence type="ECO:0000259" key="11">
    <source>
        <dbReference type="PROSITE" id="PS50067"/>
    </source>
</evidence>
<dbReference type="EMBL" id="GL983480">
    <property type="protein sequence ID" value="EGR33274.1"/>
    <property type="molecule type" value="Genomic_DNA"/>
</dbReference>
<dbReference type="eggNOG" id="KOG0246">
    <property type="taxonomic scope" value="Eukaryota"/>
</dbReference>
<dbReference type="CDD" id="cd01367">
    <property type="entry name" value="KISc_KIF2_like"/>
    <property type="match status" value="1"/>
</dbReference>
<dbReference type="InterPro" id="IPR036961">
    <property type="entry name" value="Kinesin_motor_dom_sf"/>
</dbReference>
<evidence type="ECO:0000256" key="1">
    <source>
        <dbReference type="ARBA" id="ARBA00004245"/>
    </source>
</evidence>
<dbReference type="Gene3D" id="3.40.850.10">
    <property type="entry name" value="Kinesin motor domain"/>
    <property type="match status" value="1"/>
</dbReference>
<keyword evidence="6 9" id="KW-0505">Motor protein</keyword>
<evidence type="ECO:0000256" key="7">
    <source>
        <dbReference type="ARBA" id="ARBA00023212"/>
    </source>
</evidence>
<organism evidence="12 13">
    <name type="scientific">Ichthyophthirius multifiliis</name>
    <name type="common">White spot disease agent</name>
    <name type="synonym">Ich</name>
    <dbReference type="NCBI Taxonomy" id="5932"/>
    <lineage>
        <taxon>Eukaryota</taxon>
        <taxon>Sar</taxon>
        <taxon>Alveolata</taxon>
        <taxon>Ciliophora</taxon>
        <taxon>Intramacronucleata</taxon>
        <taxon>Oligohymenophorea</taxon>
        <taxon>Hymenostomatida</taxon>
        <taxon>Ophryoglenina</taxon>
        <taxon>Ichthyophthirius</taxon>
    </lineage>
</organism>
<dbReference type="PROSITE" id="PS00411">
    <property type="entry name" value="KINESIN_MOTOR_1"/>
    <property type="match status" value="1"/>
</dbReference>
<evidence type="ECO:0000256" key="4">
    <source>
        <dbReference type="ARBA" id="ARBA00022741"/>
    </source>
</evidence>
<evidence type="ECO:0000256" key="6">
    <source>
        <dbReference type="ARBA" id="ARBA00023175"/>
    </source>
</evidence>
<evidence type="ECO:0000256" key="2">
    <source>
        <dbReference type="ARBA" id="ARBA00022490"/>
    </source>
</evidence>
<keyword evidence="5 9" id="KW-0067">ATP-binding</keyword>
<name>G0QNE1_ICHMU</name>
<gene>
    <name evidence="12" type="ORF">IMG5_057390</name>
</gene>
<dbReference type="Pfam" id="PF00225">
    <property type="entry name" value="Kinesin"/>
    <property type="match status" value="1"/>
</dbReference>
<evidence type="ECO:0000313" key="13">
    <source>
        <dbReference type="Proteomes" id="UP000008983"/>
    </source>
</evidence>
<dbReference type="GO" id="GO:0003777">
    <property type="term" value="F:microtubule motor activity"/>
    <property type="evidence" value="ECO:0007669"/>
    <property type="project" value="InterPro"/>
</dbReference>
<dbReference type="FunFam" id="3.40.850.10:FF:000012">
    <property type="entry name" value="Kinesin-like protein"/>
    <property type="match status" value="1"/>
</dbReference>
<reference evidence="12 13" key="1">
    <citation type="submission" date="2011-07" db="EMBL/GenBank/DDBJ databases">
        <authorList>
            <person name="Coyne R."/>
            <person name="Brami D."/>
            <person name="Johnson J."/>
            <person name="Hostetler J."/>
            <person name="Hannick L."/>
            <person name="Clark T."/>
            <person name="Cassidy-Hanley D."/>
            <person name="Inman J."/>
        </authorList>
    </citation>
    <scope>NUCLEOTIDE SEQUENCE [LARGE SCALE GENOMIC DNA]</scope>
    <source>
        <strain evidence="12 13">G5</strain>
    </source>
</reference>
<dbReference type="PRINTS" id="PR00380">
    <property type="entry name" value="KINESINHEAVY"/>
</dbReference>